<evidence type="ECO:0000313" key="3">
    <source>
        <dbReference type="Proteomes" id="UP000030680"/>
    </source>
</evidence>
<dbReference type="OrthoDB" id="9106at2759"/>
<dbReference type="Gramene" id="EME28413">
    <property type="protein sequence ID" value="EME28413"/>
    <property type="gene ID" value="Gasu_41060"/>
</dbReference>
<accession>M2XXS2</accession>
<evidence type="ECO:0000313" key="2">
    <source>
        <dbReference type="EMBL" id="EME28413.1"/>
    </source>
</evidence>
<feature type="compositionally biased region" description="Basic and acidic residues" evidence="1">
    <location>
        <begin position="431"/>
        <end position="457"/>
    </location>
</feature>
<feature type="region of interest" description="Disordered" evidence="1">
    <location>
        <begin position="423"/>
        <end position="463"/>
    </location>
</feature>
<dbReference type="Proteomes" id="UP000030680">
    <property type="component" value="Unassembled WGS sequence"/>
</dbReference>
<gene>
    <name evidence="2" type="ORF">Gasu_41060</name>
</gene>
<protein>
    <submittedName>
        <fullName evidence="2">Uncharacterized protein</fullName>
    </submittedName>
</protein>
<dbReference type="AlphaFoldDB" id="M2XXS2"/>
<evidence type="ECO:0000256" key="1">
    <source>
        <dbReference type="SAM" id="MobiDB-lite"/>
    </source>
</evidence>
<organism evidence="2 3">
    <name type="scientific">Galdieria sulphuraria</name>
    <name type="common">Red alga</name>
    <dbReference type="NCBI Taxonomy" id="130081"/>
    <lineage>
        <taxon>Eukaryota</taxon>
        <taxon>Rhodophyta</taxon>
        <taxon>Bangiophyceae</taxon>
        <taxon>Galdieriales</taxon>
        <taxon>Galdieriaceae</taxon>
        <taxon>Galdieria</taxon>
    </lineage>
</organism>
<sequence>MSSYNDIREQEIAHFTNSLAYREEERESEAVIVSNALNTLECQQRVSTAAFVSHYDKTSSDKCLDTTSSTTCGRGSMRDFQFIKHRPWSESSSSTMYGKGNNREGSSRNLARSFTRYSVIYRPSFRLWKKCSATCARTVTSVSDSYEMAEQNYFHKDRSVYSGHQQIQQRRTAESHDLGSMKKTDSCYSIKHRDNWSNLPVLSSLTEYNLNNNIDRSHVHLPCQGHSMGASNLNENEQSLLEKSAAICRATNAAFEAILPYISFEEAQSLRDIITNQSPSVALNAVMQVAQSCKKTADRSRTSHSNEKGSLHKVDKTWELSHTGLDRSKNWSKLREQDAWFTDFSISQSSASEVPSLWPQQSAWVSPFLLNRGLEQANEPWDIEHCASEMEELDLLGKTLNDEANSFGEHRLNRRSRFFPVSENVTDEDSPNEHHKGVGHFQESDVSCRSDHDDMRNGHGISH</sequence>
<dbReference type="EMBL" id="KB454520">
    <property type="protein sequence ID" value="EME28413.1"/>
    <property type="molecule type" value="Genomic_DNA"/>
</dbReference>
<dbReference type="GeneID" id="17087249"/>
<reference evidence="3" key="1">
    <citation type="journal article" date="2013" name="Science">
        <title>Gene transfer from bacteria and archaea facilitated evolution of an extremophilic eukaryote.</title>
        <authorList>
            <person name="Schonknecht G."/>
            <person name="Chen W.H."/>
            <person name="Ternes C.M."/>
            <person name="Barbier G.G."/>
            <person name="Shrestha R.P."/>
            <person name="Stanke M."/>
            <person name="Brautigam A."/>
            <person name="Baker B.J."/>
            <person name="Banfield J.F."/>
            <person name="Garavito R.M."/>
            <person name="Carr K."/>
            <person name="Wilkerson C."/>
            <person name="Rensing S.A."/>
            <person name="Gagneul D."/>
            <person name="Dickenson N.E."/>
            <person name="Oesterhelt C."/>
            <person name="Lercher M.J."/>
            <person name="Weber A.P."/>
        </authorList>
    </citation>
    <scope>NUCLEOTIDE SEQUENCE [LARGE SCALE GENOMIC DNA]</scope>
    <source>
        <strain evidence="3">074W</strain>
    </source>
</reference>
<keyword evidence="3" id="KW-1185">Reference proteome</keyword>
<dbReference type="KEGG" id="gsl:Gasu_41060"/>
<proteinExistence type="predicted"/>
<name>M2XXS2_GALSU</name>
<dbReference type="RefSeq" id="XP_005704933.1">
    <property type="nucleotide sequence ID" value="XM_005704876.1"/>
</dbReference>